<accession>A0A1H3W2R2</accession>
<dbReference type="AlphaFoldDB" id="A0A1H3W2R2"/>
<protein>
    <submittedName>
        <fullName evidence="1">Uncharacterized protein</fullName>
    </submittedName>
</protein>
<organism evidence="1 2">
    <name type="scientific">Microbulbifer marinus</name>
    <dbReference type="NCBI Taxonomy" id="658218"/>
    <lineage>
        <taxon>Bacteria</taxon>
        <taxon>Pseudomonadati</taxon>
        <taxon>Pseudomonadota</taxon>
        <taxon>Gammaproteobacteria</taxon>
        <taxon>Cellvibrionales</taxon>
        <taxon>Microbulbiferaceae</taxon>
        <taxon>Microbulbifer</taxon>
    </lineage>
</organism>
<dbReference type="RefSeq" id="WP_091384807.1">
    <property type="nucleotide sequence ID" value="NZ_FNQO01000001.1"/>
</dbReference>
<dbReference type="OrthoDB" id="5738750at2"/>
<dbReference type="Proteomes" id="UP000198658">
    <property type="component" value="Unassembled WGS sequence"/>
</dbReference>
<evidence type="ECO:0000313" key="1">
    <source>
        <dbReference type="EMBL" id="SDZ81336.1"/>
    </source>
</evidence>
<sequence>MTTGQKIYQAIELFSTEEPHFDRFKITFRETLIDNGAPAANAERMAAVAAETLRSHADGDYHLGMAHIITFHPEFEQAIDGNIEAFQAMHKYMSYYLDFAELQQTCAVN</sequence>
<dbReference type="EMBL" id="FNQO01000001">
    <property type="protein sequence ID" value="SDZ81336.1"/>
    <property type="molecule type" value="Genomic_DNA"/>
</dbReference>
<evidence type="ECO:0000313" key="2">
    <source>
        <dbReference type="Proteomes" id="UP000198658"/>
    </source>
</evidence>
<name>A0A1H3W2R2_9GAMM</name>
<keyword evidence="2" id="KW-1185">Reference proteome</keyword>
<gene>
    <name evidence="1" type="ORF">SAMN05216562_0503</name>
</gene>
<proteinExistence type="predicted"/>
<reference evidence="2" key="1">
    <citation type="submission" date="2016-10" db="EMBL/GenBank/DDBJ databases">
        <authorList>
            <person name="Varghese N."/>
            <person name="Submissions S."/>
        </authorList>
    </citation>
    <scope>NUCLEOTIDE SEQUENCE [LARGE SCALE GENOMIC DNA]</scope>
    <source>
        <strain evidence="2">CGMCC 1.10657</strain>
    </source>
</reference>